<feature type="domain" description="Phosphoadenosine phosphosulphate reductase" evidence="5">
    <location>
        <begin position="29"/>
        <end position="197"/>
    </location>
</feature>
<comment type="function">
    <text evidence="4">Catalyzes the formation of sulfite from adenosine 5'-phosphosulfate (APS) using thioredoxin as an electron donor.</text>
</comment>
<dbReference type="GO" id="GO:0005737">
    <property type="term" value="C:cytoplasm"/>
    <property type="evidence" value="ECO:0007669"/>
    <property type="project" value="UniProtKB-SubCell"/>
</dbReference>
<dbReference type="GO" id="GO:0043866">
    <property type="term" value="F:adenylyl-sulfate reductase (thioredoxin) activity"/>
    <property type="evidence" value="ECO:0007669"/>
    <property type="project" value="UniProtKB-EC"/>
</dbReference>
<dbReference type="PANTHER" id="PTHR46509">
    <property type="entry name" value="PHOSPHOADENOSINE PHOSPHOSULFATE REDUCTASE"/>
    <property type="match status" value="1"/>
</dbReference>
<name>A0A2W2ATC1_9HYPH</name>
<dbReference type="HAMAP" id="MF_00063">
    <property type="entry name" value="CysH"/>
    <property type="match status" value="1"/>
</dbReference>
<dbReference type="InterPro" id="IPR004511">
    <property type="entry name" value="PAPS/APS_Rdtase"/>
</dbReference>
<comment type="cofactor">
    <cofactor evidence="4">
        <name>[4Fe-4S] cluster</name>
        <dbReference type="ChEBI" id="CHEBI:49883"/>
    </cofactor>
    <text evidence="4">Binds 1 [4Fe-4S] cluster per subunit.</text>
</comment>
<sequence length="236" mass="25226">MDRSIFESYAGLEGEQLLGPILRDFAGKAAVVSSFGAESAVLLHMVAQVDKATPVIFLDTGKHFWETLSYRAKLIDRLGLTGVRIITPDEGDLAAQDADGTLHKTNADACCHIRKTLPLQKALEGFDVTISGRKRYHGAARATLDFLSIADGRLKVEPLAGFSALDIAGYMKAHDLPAHPLTEIGYFSIGCEPCTQAGGDAADPRAGRWAGSAKTECGIHWTHNGQTIAAPSRSAH</sequence>
<dbReference type="Gene3D" id="3.40.50.620">
    <property type="entry name" value="HUPs"/>
    <property type="match status" value="1"/>
</dbReference>
<dbReference type="Pfam" id="PF01507">
    <property type="entry name" value="PAPS_reduct"/>
    <property type="match status" value="1"/>
</dbReference>
<comment type="pathway">
    <text evidence="3 4">Sulfur metabolism; hydrogen sulfide biosynthesis; sulfite from sulfate.</text>
</comment>
<dbReference type="PIRSF" id="PIRSF000857">
    <property type="entry name" value="PAPS_reductase"/>
    <property type="match status" value="1"/>
</dbReference>
<dbReference type="PANTHER" id="PTHR46509:SF1">
    <property type="entry name" value="PHOSPHOADENOSINE PHOSPHOSULFATE REDUCTASE"/>
    <property type="match status" value="1"/>
</dbReference>
<evidence type="ECO:0000256" key="1">
    <source>
        <dbReference type="ARBA" id="ARBA00009732"/>
    </source>
</evidence>
<dbReference type="EMBL" id="QKVK01000004">
    <property type="protein sequence ID" value="PZF76922.1"/>
    <property type="molecule type" value="Genomic_DNA"/>
</dbReference>
<keyword evidence="2 4" id="KW-0560">Oxidoreductase</keyword>
<evidence type="ECO:0000313" key="6">
    <source>
        <dbReference type="EMBL" id="PZF76922.1"/>
    </source>
</evidence>
<dbReference type="InterPro" id="IPR002500">
    <property type="entry name" value="PAPS_reduct_dom"/>
</dbReference>
<keyword evidence="7" id="KW-1185">Reference proteome</keyword>
<dbReference type="NCBIfam" id="NF002537">
    <property type="entry name" value="PRK02090.1"/>
    <property type="match status" value="1"/>
</dbReference>
<dbReference type="AlphaFoldDB" id="A0A2W2ATC1"/>
<reference evidence="7" key="1">
    <citation type="submission" date="2018-06" db="EMBL/GenBank/DDBJ databases">
        <title>Aestuariibacter litoralis strain KCTC 52945T.</title>
        <authorList>
            <person name="Li X."/>
            <person name="Salam N."/>
            <person name="Li J.-L."/>
            <person name="Chen Y.-M."/>
            <person name="Yang Z.-W."/>
            <person name="Zhang L.-Y."/>
            <person name="Han M.-X."/>
            <person name="Xiao M."/>
            <person name="Li W.-J."/>
        </authorList>
    </citation>
    <scope>NUCLEOTIDE SEQUENCE [LARGE SCALE GENOMIC DNA]</scope>
    <source>
        <strain evidence="7">KCTC 52945</strain>
    </source>
</reference>
<keyword evidence="4" id="KW-0408">Iron</keyword>
<dbReference type="GO" id="GO:0051539">
    <property type="term" value="F:4 iron, 4 sulfur cluster binding"/>
    <property type="evidence" value="ECO:0007669"/>
    <property type="project" value="UniProtKB-UniRule"/>
</dbReference>
<dbReference type="Proteomes" id="UP000248795">
    <property type="component" value="Unassembled WGS sequence"/>
</dbReference>
<protein>
    <recommendedName>
        <fullName evidence="4">Adenosine 5'-phosphosulfate reductase</fullName>
        <shortName evidence="4">APS reductase</shortName>
        <ecNumber evidence="4">1.8.4.10</ecNumber>
    </recommendedName>
    <alternativeName>
        <fullName evidence="4">5'-adenylylsulfate reductase</fullName>
    </alternativeName>
    <alternativeName>
        <fullName evidence="4">Thioredoxin-dependent 5'-adenylylsulfate reductase</fullName>
    </alternativeName>
</protein>
<comment type="caution">
    <text evidence="6">The sequence shown here is derived from an EMBL/GenBank/DDBJ whole genome shotgun (WGS) entry which is preliminary data.</text>
</comment>
<gene>
    <name evidence="4" type="primary">cysH</name>
    <name evidence="6" type="ORF">DK847_10715</name>
</gene>
<dbReference type="GO" id="GO:0004604">
    <property type="term" value="F:phosphoadenylyl-sulfate reductase (thioredoxin) activity"/>
    <property type="evidence" value="ECO:0007669"/>
    <property type="project" value="UniProtKB-UniRule"/>
</dbReference>
<dbReference type="InterPro" id="IPR014729">
    <property type="entry name" value="Rossmann-like_a/b/a_fold"/>
</dbReference>
<keyword evidence="4" id="KW-0963">Cytoplasm</keyword>
<feature type="binding site" evidence="4">
    <location>
        <position position="194"/>
    </location>
    <ligand>
        <name>[4Fe-4S] cluster</name>
        <dbReference type="ChEBI" id="CHEBI:49883"/>
    </ligand>
</feature>
<feature type="binding site" evidence="4">
    <location>
        <position position="191"/>
    </location>
    <ligand>
        <name>[4Fe-4S] cluster</name>
        <dbReference type="ChEBI" id="CHEBI:49883"/>
    </ligand>
</feature>
<organism evidence="6 7">
    <name type="scientific">Aestuariivirga litoralis</name>
    <dbReference type="NCBI Taxonomy" id="2650924"/>
    <lineage>
        <taxon>Bacteria</taxon>
        <taxon>Pseudomonadati</taxon>
        <taxon>Pseudomonadota</taxon>
        <taxon>Alphaproteobacteria</taxon>
        <taxon>Hyphomicrobiales</taxon>
        <taxon>Aestuariivirgaceae</taxon>
        <taxon>Aestuariivirga</taxon>
    </lineage>
</organism>
<comment type="similarity">
    <text evidence="1 4">Belongs to the PAPS reductase family. CysH subfamily.</text>
</comment>
<keyword evidence="4" id="KW-0479">Metal-binding</keyword>
<dbReference type="GO" id="GO:0046872">
    <property type="term" value="F:metal ion binding"/>
    <property type="evidence" value="ECO:0007669"/>
    <property type="project" value="UniProtKB-KW"/>
</dbReference>
<dbReference type="RefSeq" id="WP_111198490.1">
    <property type="nucleotide sequence ID" value="NZ_QKVK01000004.1"/>
</dbReference>
<dbReference type="SUPFAM" id="SSF52402">
    <property type="entry name" value="Adenine nucleotide alpha hydrolases-like"/>
    <property type="match status" value="1"/>
</dbReference>
<evidence type="ECO:0000256" key="3">
    <source>
        <dbReference type="ARBA" id="ARBA00024327"/>
    </source>
</evidence>
<keyword evidence="4" id="KW-0411">Iron-sulfur</keyword>
<evidence type="ECO:0000259" key="5">
    <source>
        <dbReference type="Pfam" id="PF01507"/>
    </source>
</evidence>
<feature type="binding site" evidence="4">
    <location>
        <position position="111"/>
    </location>
    <ligand>
        <name>[4Fe-4S] cluster</name>
        <dbReference type="ChEBI" id="CHEBI:49883"/>
    </ligand>
</feature>
<comment type="subcellular location">
    <subcellularLocation>
        <location evidence="4">Cytoplasm</location>
    </subcellularLocation>
</comment>
<feature type="binding site" evidence="4">
    <location>
        <position position="110"/>
    </location>
    <ligand>
        <name>[4Fe-4S] cluster</name>
        <dbReference type="ChEBI" id="CHEBI:49883"/>
    </ligand>
</feature>
<evidence type="ECO:0000256" key="2">
    <source>
        <dbReference type="ARBA" id="ARBA00023002"/>
    </source>
</evidence>
<evidence type="ECO:0000313" key="7">
    <source>
        <dbReference type="Proteomes" id="UP000248795"/>
    </source>
</evidence>
<evidence type="ECO:0000256" key="4">
    <source>
        <dbReference type="HAMAP-Rule" id="MF_00063"/>
    </source>
</evidence>
<feature type="active site" description="Nucleophile; cysteine thiosulfonate intermediate" evidence="4">
    <location>
        <position position="217"/>
    </location>
</feature>
<accession>A0A2W2ATC1</accession>
<comment type="catalytic activity">
    <reaction evidence="4">
        <text>[thioredoxin]-disulfide + sulfite + AMP + 2 H(+) = adenosine 5'-phosphosulfate + [thioredoxin]-dithiol</text>
        <dbReference type="Rhea" id="RHEA:21976"/>
        <dbReference type="Rhea" id="RHEA-COMP:10698"/>
        <dbReference type="Rhea" id="RHEA-COMP:10700"/>
        <dbReference type="ChEBI" id="CHEBI:15378"/>
        <dbReference type="ChEBI" id="CHEBI:17359"/>
        <dbReference type="ChEBI" id="CHEBI:29950"/>
        <dbReference type="ChEBI" id="CHEBI:50058"/>
        <dbReference type="ChEBI" id="CHEBI:58243"/>
        <dbReference type="ChEBI" id="CHEBI:456215"/>
        <dbReference type="EC" id="1.8.4.10"/>
    </reaction>
</comment>
<dbReference type="GO" id="GO:0019379">
    <property type="term" value="P:sulfate assimilation, phosphoadenylyl sulfate reduction by phosphoadenylyl-sulfate reductase (thioredoxin)"/>
    <property type="evidence" value="ECO:0007669"/>
    <property type="project" value="UniProtKB-UniRule"/>
</dbReference>
<dbReference type="EC" id="1.8.4.10" evidence="4"/>
<proteinExistence type="inferred from homology"/>
<dbReference type="GO" id="GO:0070814">
    <property type="term" value="P:hydrogen sulfide biosynthetic process"/>
    <property type="evidence" value="ECO:0007669"/>
    <property type="project" value="UniProtKB-UniRule"/>
</dbReference>